<dbReference type="RefSeq" id="WP_062252483.1">
    <property type="nucleotide sequence ID" value="NZ_CP014229.1"/>
</dbReference>
<dbReference type="Gene3D" id="1.10.260.40">
    <property type="entry name" value="lambda repressor-like DNA-binding domains"/>
    <property type="match status" value="1"/>
</dbReference>
<dbReference type="InterPro" id="IPR001387">
    <property type="entry name" value="Cro/C1-type_HTH"/>
</dbReference>
<dbReference type="InterPro" id="IPR010982">
    <property type="entry name" value="Lambda_DNA-bd_dom_sf"/>
</dbReference>
<dbReference type="KEGG" id="dfi:AXF13_08215"/>
<dbReference type="Pfam" id="PF07022">
    <property type="entry name" value="Phage_CI_repr"/>
    <property type="match status" value="1"/>
</dbReference>
<gene>
    <name evidence="2" type="ORF">AXF13_08215</name>
</gene>
<dbReference type="SMART" id="SM00530">
    <property type="entry name" value="HTH_XRE"/>
    <property type="match status" value="1"/>
</dbReference>
<proteinExistence type="predicted"/>
<dbReference type="SUPFAM" id="SSF47413">
    <property type="entry name" value="lambda repressor-like DNA-binding domains"/>
    <property type="match status" value="1"/>
</dbReference>
<dbReference type="Proteomes" id="UP000069241">
    <property type="component" value="Chromosome"/>
</dbReference>
<keyword evidence="3" id="KW-1185">Reference proteome</keyword>
<dbReference type="GO" id="GO:0045892">
    <property type="term" value="P:negative regulation of DNA-templated transcription"/>
    <property type="evidence" value="ECO:0007669"/>
    <property type="project" value="InterPro"/>
</dbReference>
<protein>
    <recommendedName>
        <fullName evidence="1">HTH cro/C1-type domain-containing protein</fullName>
    </recommendedName>
</protein>
<evidence type="ECO:0000259" key="1">
    <source>
        <dbReference type="PROSITE" id="PS50943"/>
    </source>
</evidence>
<name>A0A0X8JK17_9BACT</name>
<dbReference type="InterPro" id="IPR010744">
    <property type="entry name" value="Phage_CI_N"/>
</dbReference>
<dbReference type="CDD" id="cd00093">
    <property type="entry name" value="HTH_XRE"/>
    <property type="match status" value="1"/>
</dbReference>
<dbReference type="AlphaFoldDB" id="A0A0X8JK17"/>
<feature type="domain" description="HTH cro/C1-type" evidence="1">
    <location>
        <begin position="15"/>
        <end position="69"/>
    </location>
</feature>
<evidence type="ECO:0000313" key="2">
    <source>
        <dbReference type="EMBL" id="AMD90107.1"/>
    </source>
</evidence>
<reference evidence="3" key="1">
    <citation type="submission" date="2016-02" db="EMBL/GenBank/DDBJ databases">
        <authorList>
            <person name="Holder M.E."/>
            <person name="Ajami N.J."/>
            <person name="Petrosino J.F."/>
        </authorList>
    </citation>
    <scope>NUCLEOTIDE SEQUENCE [LARGE SCALE GENOMIC DNA]</scope>
    <source>
        <strain evidence="3">CCUG 45958</strain>
    </source>
</reference>
<accession>A0A0X8JK17</accession>
<dbReference type="GO" id="GO:0003677">
    <property type="term" value="F:DNA binding"/>
    <property type="evidence" value="ECO:0007669"/>
    <property type="project" value="InterPro"/>
</dbReference>
<organism evidence="2 3">
    <name type="scientific">Desulfovibrio fairfieldensis</name>
    <dbReference type="NCBI Taxonomy" id="44742"/>
    <lineage>
        <taxon>Bacteria</taxon>
        <taxon>Pseudomonadati</taxon>
        <taxon>Thermodesulfobacteriota</taxon>
        <taxon>Desulfovibrionia</taxon>
        <taxon>Desulfovibrionales</taxon>
        <taxon>Desulfovibrionaceae</taxon>
        <taxon>Desulfovibrio</taxon>
    </lineage>
</organism>
<dbReference type="PROSITE" id="PS50943">
    <property type="entry name" value="HTH_CROC1"/>
    <property type="match status" value="1"/>
</dbReference>
<dbReference type="STRING" id="44742.AXF13_08215"/>
<sequence length="173" mass="19028">MEHSLSKRGQAQKVVRRLCEAAGHVTRDELSKIIGVSKQSISNRINQGDIPAAWYFRVADQFDVSIDWLYRGTGQMRFGDVDSEAAASRLSSIISEILSTLEKANTSKELRRNVLQTMMQFGKKGSHGVDVLTTAKGSIDAMIKAMQHLDFSGNDIADACLSLLRVALDEVQG</sequence>
<dbReference type="EMBL" id="CP014229">
    <property type="protein sequence ID" value="AMD90107.1"/>
    <property type="molecule type" value="Genomic_DNA"/>
</dbReference>
<evidence type="ECO:0000313" key="3">
    <source>
        <dbReference type="Proteomes" id="UP000069241"/>
    </source>
</evidence>